<dbReference type="SUPFAM" id="SSF51905">
    <property type="entry name" value="FAD/NAD(P)-binding domain"/>
    <property type="match status" value="1"/>
</dbReference>
<organism evidence="4 5">
    <name type="scientific">Alkalibacillus flavidus</name>
    <dbReference type="NCBI Taxonomy" id="546021"/>
    <lineage>
        <taxon>Bacteria</taxon>
        <taxon>Bacillati</taxon>
        <taxon>Bacillota</taxon>
        <taxon>Bacilli</taxon>
        <taxon>Bacillales</taxon>
        <taxon>Bacillaceae</taxon>
        <taxon>Alkalibacillus</taxon>
    </lineage>
</organism>
<evidence type="ECO:0000256" key="2">
    <source>
        <dbReference type="ARBA" id="ARBA00023002"/>
    </source>
</evidence>
<feature type="domain" description="FAD-dependent oxidoreductase 2 FAD-binding" evidence="3">
    <location>
        <begin position="4"/>
        <end position="85"/>
    </location>
</feature>
<gene>
    <name evidence="4" type="ORF">ABID56_000340</name>
</gene>
<dbReference type="PANTHER" id="PTHR43260">
    <property type="entry name" value="3-KETOSTEROID-DELTA-1-DEHYDROGENASE"/>
    <property type="match status" value="1"/>
</dbReference>
<dbReference type="PANTHER" id="PTHR43260:SF1">
    <property type="entry name" value="KSDD-LIKE STEROID DEHYDROGENASE RV0785"/>
    <property type="match status" value="1"/>
</dbReference>
<evidence type="ECO:0000313" key="4">
    <source>
        <dbReference type="EMBL" id="MET3682261.1"/>
    </source>
</evidence>
<evidence type="ECO:0000256" key="1">
    <source>
        <dbReference type="ARBA" id="ARBA00022630"/>
    </source>
</evidence>
<dbReference type="Gene3D" id="3.50.50.60">
    <property type="entry name" value="FAD/NAD(P)-binding domain"/>
    <property type="match status" value="1"/>
</dbReference>
<evidence type="ECO:0000313" key="5">
    <source>
        <dbReference type="Proteomes" id="UP001549167"/>
    </source>
</evidence>
<comment type="caution">
    <text evidence="4">The sequence shown here is derived from an EMBL/GenBank/DDBJ whole genome shotgun (WGS) entry which is preliminary data.</text>
</comment>
<proteinExistence type="predicted"/>
<keyword evidence="2" id="KW-0560">Oxidoreductase</keyword>
<dbReference type="EMBL" id="JBEPMX010000001">
    <property type="protein sequence ID" value="MET3682261.1"/>
    <property type="molecule type" value="Genomic_DNA"/>
</dbReference>
<protein>
    <submittedName>
        <fullName evidence="4">Oxidoreductase</fullName>
    </submittedName>
</protein>
<accession>A0ABV2KRP8</accession>
<name>A0ABV2KRP8_9BACI</name>
<keyword evidence="1" id="KW-0285">Flavoprotein</keyword>
<dbReference type="InterPro" id="IPR036188">
    <property type="entry name" value="FAD/NAD-bd_sf"/>
</dbReference>
<sequence>MAYDAIVIGAGLAGLVSTVEIAKSGKSVLLLDQEPEASFGGQAWWSFGGLFLIDSPEQRKMGINDSYELARQDWFGSAAFDDHNNDYWGGNNGLKLTFILQLMTNANG</sequence>
<dbReference type="Proteomes" id="UP001549167">
    <property type="component" value="Unassembled WGS sequence"/>
</dbReference>
<keyword evidence="5" id="KW-1185">Reference proteome</keyword>
<evidence type="ECO:0000259" key="3">
    <source>
        <dbReference type="Pfam" id="PF00890"/>
    </source>
</evidence>
<reference evidence="4 5" key="1">
    <citation type="submission" date="2024-06" db="EMBL/GenBank/DDBJ databases">
        <title>Genomic Encyclopedia of Type Strains, Phase IV (KMG-IV): sequencing the most valuable type-strain genomes for metagenomic binning, comparative biology and taxonomic classification.</title>
        <authorList>
            <person name="Goeker M."/>
        </authorList>
    </citation>
    <scope>NUCLEOTIDE SEQUENCE [LARGE SCALE GENOMIC DNA]</scope>
    <source>
        <strain evidence="4 5">DSM 23520</strain>
    </source>
</reference>
<dbReference type="InterPro" id="IPR003953">
    <property type="entry name" value="FAD-dep_OxRdtase_2_FAD-bd"/>
</dbReference>
<dbReference type="InterPro" id="IPR014614">
    <property type="entry name" value="KsdD_DH"/>
</dbReference>
<dbReference type="Pfam" id="PF00890">
    <property type="entry name" value="FAD_binding_2"/>
    <property type="match status" value="1"/>
</dbReference>